<keyword evidence="7" id="KW-1185">Reference proteome</keyword>
<dbReference type="Pfam" id="PF22486">
    <property type="entry name" value="MATH_2"/>
    <property type="match status" value="1"/>
</dbReference>
<proteinExistence type="predicted"/>
<dbReference type="SUPFAM" id="SSF54695">
    <property type="entry name" value="POZ domain"/>
    <property type="match status" value="2"/>
</dbReference>
<keyword evidence="3" id="KW-0040">ANK repeat</keyword>
<organism evidence="6 7">
    <name type="scientific">Tetrabaena socialis</name>
    <dbReference type="NCBI Taxonomy" id="47790"/>
    <lineage>
        <taxon>Eukaryota</taxon>
        <taxon>Viridiplantae</taxon>
        <taxon>Chlorophyta</taxon>
        <taxon>core chlorophytes</taxon>
        <taxon>Chlorophyceae</taxon>
        <taxon>CS clade</taxon>
        <taxon>Chlamydomonadales</taxon>
        <taxon>Tetrabaenaceae</taxon>
        <taxon>Tetrabaena</taxon>
    </lineage>
</organism>
<dbReference type="InterPro" id="IPR011333">
    <property type="entry name" value="SKP1/BTB/POZ_sf"/>
</dbReference>
<accession>A0A2J7ZVB8</accession>
<dbReference type="InterPro" id="IPR044515">
    <property type="entry name" value="ABTB1"/>
</dbReference>
<dbReference type="Gene3D" id="3.30.710.10">
    <property type="entry name" value="Potassium Channel Kv1.1, Chain A"/>
    <property type="match status" value="2"/>
</dbReference>
<dbReference type="SUPFAM" id="SSF49599">
    <property type="entry name" value="TRAF domain-like"/>
    <property type="match status" value="2"/>
</dbReference>
<comment type="caution">
    <text evidence="6">The sequence shown here is derived from an EMBL/GenBank/DDBJ whole genome shotgun (WGS) entry which is preliminary data.</text>
</comment>
<dbReference type="Gene3D" id="2.60.210.10">
    <property type="entry name" value="Apoptosis, Tumor Necrosis Factor Receptor Associated Protein 2, Chain A"/>
    <property type="match status" value="2"/>
</dbReference>
<dbReference type="SMART" id="SM00225">
    <property type="entry name" value="BTB"/>
    <property type="match status" value="2"/>
</dbReference>
<comment type="pathway">
    <text evidence="1">Protein modification; protein ubiquitination.</text>
</comment>
<feature type="non-terminal residue" evidence="6">
    <location>
        <position position="727"/>
    </location>
</feature>
<keyword evidence="2" id="KW-0677">Repeat</keyword>
<dbReference type="PANTHER" id="PTHR46231">
    <property type="entry name" value="ANKYRIN REPEAT AND BTB/POZ DOMAIN-CONTAINING PROTEIN 1"/>
    <property type="match status" value="1"/>
</dbReference>
<feature type="domain" description="MATH" evidence="5">
    <location>
        <begin position="35"/>
        <end position="165"/>
    </location>
</feature>
<dbReference type="Pfam" id="PF00651">
    <property type="entry name" value="BTB"/>
    <property type="match status" value="2"/>
</dbReference>
<evidence type="ECO:0000313" key="6">
    <source>
        <dbReference type="EMBL" id="PNH04178.1"/>
    </source>
</evidence>
<dbReference type="InterPro" id="IPR008974">
    <property type="entry name" value="TRAF-like"/>
</dbReference>
<reference evidence="6 7" key="1">
    <citation type="journal article" date="2017" name="Mol. Biol. Evol.">
        <title>The 4-celled Tetrabaena socialis nuclear genome reveals the essential components for genetic control of cell number at the origin of multicellularity in the volvocine lineage.</title>
        <authorList>
            <person name="Featherston J."/>
            <person name="Arakaki Y."/>
            <person name="Hanschen E.R."/>
            <person name="Ferris P.J."/>
            <person name="Michod R.E."/>
            <person name="Olson B.J.S.C."/>
            <person name="Nozaki H."/>
            <person name="Durand P.M."/>
        </authorList>
    </citation>
    <scope>NUCLEOTIDE SEQUENCE [LARGE SCALE GENOMIC DNA]</scope>
    <source>
        <strain evidence="6 7">NIES-571</strain>
    </source>
</reference>
<dbReference type="AlphaFoldDB" id="A0A2J7ZVB8"/>
<gene>
    <name evidence="6" type="ORF">TSOC_009696</name>
</gene>
<evidence type="ECO:0000259" key="4">
    <source>
        <dbReference type="PROSITE" id="PS50097"/>
    </source>
</evidence>
<dbReference type="Proteomes" id="UP000236333">
    <property type="component" value="Unassembled WGS sequence"/>
</dbReference>
<dbReference type="InterPro" id="IPR002083">
    <property type="entry name" value="MATH/TRAF_dom"/>
</dbReference>
<evidence type="ECO:0000313" key="7">
    <source>
        <dbReference type="Proteomes" id="UP000236333"/>
    </source>
</evidence>
<dbReference type="PROSITE" id="PS50144">
    <property type="entry name" value="MATH"/>
    <property type="match status" value="1"/>
</dbReference>
<feature type="domain" description="BTB" evidence="4">
    <location>
        <begin position="561"/>
        <end position="622"/>
    </location>
</feature>
<evidence type="ECO:0000256" key="2">
    <source>
        <dbReference type="ARBA" id="ARBA00022737"/>
    </source>
</evidence>
<name>A0A2J7ZVB8_9CHLO</name>
<feature type="domain" description="BTB" evidence="4">
    <location>
        <begin position="206"/>
        <end position="274"/>
    </location>
</feature>
<dbReference type="PANTHER" id="PTHR46231:SF1">
    <property type="entry name" value="ANKYRIN REPEAT AND BTB_POZ DOMAIN-CONTAINING PROTEIN 1"/>
    <property type="match status" value="1"/>
</dbReference>
<sequence>MWLKPRAAYTAFFGNRQFTIKPSMHEKLWELQVTEWSLPEDIERLRANRRKDMGFSEKLELADDAGGWRLDCYPKGLGVADHVSLYLTHVDASSTPSLLGPSARFSLIINNCKDPSKDNAAVIDKVFSKDPSLSWGAASMLALASTSVENGYLSKDGSLTVRVEMSSVCSKWAKDKQALQHIPKPVKLGTVGRDLLALLEVPAGTSDLTITVSGGRSFKVHRLILASRCPYVKALFAIALKDSTAKKLPMPDTDPDALALLLRYLYGGVLDSCTRKLLPAAAALADRLLLPNIFSTLRQRLLATTTHETIVEDMLWAERRDDKPLLSDLEKEYLDMADSIKPKSFELLAQRSPQLMARLHSAVLSNFKRRRTSNKARASEPFAGGTRMEWKGTNNHGALSTGVEYDQGGTPLGRQGTLWGFEWRLDCYTKGQGVADHVSLFLTHVDASTTPSLLCPSASCSLIIKNHKDPSKDVAFVIDKVFSKDPCSSWGAASMLALASTSVENGYLSKDGSLTVRVEFKSVCSKWAKDKQDQQQIAKPMKLGTVGGDLLTLLDEPGDTSDLTITVGDRSFHVHRGILASRCPYFKTLFASDFKDGTAKKLPMPDTDPDALAFMLRYLYGGVLDGCTRKLLPAAAALADRLLLPDVFSTLRQRLLVTTTHETIVEDMLWAAQRDDKPLLSDLEKEYLDKADSIEAESIELLAQRSPQLMGRLHKALASTIKRQRTC</sequence>
<dbReference type="CDD" id="cd00121">
    <property type="entry name" value="MATH"/>
    <property type="match status" value="2"/>
</dbReference>
<protein>
    <submittedName>
        <fullName evidence="6">Kelch repeat and BTB domain-containing protein 5</fullName>
    </submittedName>
</protein>
<evidence type="ECO:0000256" key="1">
    <source>
        <dbReference type="ARBA" id="ARBA00004906"/>
    </source>
</evidence>
<dbReference type="InterPro" id="IPR000210">
    <property type="entry name" value="BTB/POZ_dom"/>
</dbReference>
<dbReference type="EMBL" id="PGGS01000416">
    <property type="protein sequence ID" value="PNH04178.1"/>
    <property type="molecule type" value="Genomic_DNA"/>
</dbReference>
<dbReference type="GO" id="GO:0000151">
    <property type="term" value="C:ubiquitin ligase complex"/>
    <property type="evidence" value="ECO:0007669"/>
    <property type="project" value="TreeGrafter"/>
</dbReference>
<evidence type="ECO:0000256" key="3">
    <source>
        <dbReference type="ARBA" id="ARBA00023043"/>
    </source>
</evidence>
<dbReference type="PROSITE" id="PS50097">
    <property type="entry name" value="BTB"/>
    <property type="match status" value="2"/>
</dbReference>
<dbReference type="OrthoDB" id="546239at2759"/>
<dbReference type="GO" id="GO:0005737">
    <property type="term" value="C:cytoplasm"/>
    <property type="evidence" value="ECO:0007669"/>
    <property type="project" value="TreeGrafter"/>
</dbReference>
<dbReference type="CDD" id="cd18186">
    <property type="entry name" value="BTB_POZ_ZBTB_KLHL-like"/>
    <property type="match status" value="2"/>
</dbReference>
<evidence type="ECO:0000259" key="5">
    <source>
        <dbReference type="PROSITE" id="PS50144"/>
    </source>
</evidence>